<evidence type="ECO:0000313" key="2">
    <source>
        <dbReference type="EMBL" id="GFA77010.1"/>
    </source>
</evidence>
<gene>
    <name evidence="2" type="ORF">Tci_648982</name>
</gene>
<dbReference type="EMBL" id="BKCJ010484555">
    <property type="protein sequence ID" value="GFA77010.1"/>
    <property type="molecule type" value="Genomic_DNA"/>
</dbReference>
<protein>
    <submittedName>
        <fullName evidence="2">Uncharacterized protein</fullName>
    </submittedName>
</protein>
<comment type="caution">
    <text evidence="2">The sequence shown here is derived from an EMBL/GenBank/DDBJ whole genome shotgun (WGS) entry which is preliminary data.</text>
</comment>
<feature type="region of interest" description="Disordered" evidence="1">
    <location>
        <begin position="49"/>
        <end position="75"/>
    </location>
</feature>
<dbReference type="AlphaFoldDB" id="A0A699K958"/>
<evidence type="ECO:0000256" key="1">
    <source>
        <dbReference type="SAM" id="MobiDB-lite"/>
    </source>
</evidence>
<sequence>IPQRINEDYHSIKDDIPLVSVYTTRNVLVQGMMIPDEFLTEEIRATDDFKELEPESHKENPEYIDDDDNKEKEKNYPLDGHYVFTHKKVDRVLHEIVPQLTERAIDDLIENNLKPSITATIIKDRDAFRLEVPDFSRI</sequence>
<accession>A0A699K958</accession>
<proteinExistence type="predicted"/>
<name>A0A699K958_TANCI</name>
<feature type="compositionally biased region" description="Basic and acidic residues" evidence="1">
    <location>
        <begin position="49"/>
        <end position="61"/>
    </location>
</feature>
<reference evidence="2" key="1">
    <citation type="journal article" date="2019" name="Sci. Rep.">
        <title>Draft genome of Tanacetum cinerariifolium, the natural source of mosquito coil.</title>
        <authorList>
            <person name="Yamashiro T."/>
            <person name="Shiraishi A."/>
            <person name="Satake H."/>
            <person name="Nakayama K."/>
        </authorList>
    </citation>
    <scope>NUCLEOTIDE SEQUENCE</scope>
</reference>
<feature type="non-terminal residue" evidence="2">
    <location>
        <position position="1"/>
    </location>
</feature>
<organism evidence="2">
    <name type="scientific">Tanacetum cinerariifolium</name>
    <name type="common">Dalmatian daisy</name>
    <name type="synonym">Chrysanthemum cinerariifolium</name>
    <dbReference type="NCBI Taxonomy" id="118510"/>
    <lineage>
        <taxon>Eukaryota</taxon>
        <taxon>Viridiplantae</taxon>
        <taxon>Streptophyta</taxon>
        <taxon>Embryophyta</taxon>
        <taxon>Tracheophyta</taxon>
        <taxon>Spermatophyta</taxon>
        <taxon>Magnoliopsida</taxon>
        <taxon>eudicotyledons</taxon>
        <taxon>Gunneridae</taxon>
        <taxon>Pentapetalae</taxon>
        <taxon>asterids</taxon>
        <taxon>campanulids</taxon>
        <taxon>Asterales</taxon>
        <taxon>Asteraceae</taxon>
        <taxon>Asteroideae</taxon>
        <taxon>Anthemideae</taxon>
        <taxon>Anthemidinae</taxon>
        <taxon>Tanacetum</taxon>
    </lineage>
</organism>